<organism evidence="2 3">
    <name type="scientific">Candidatus Dojkabacteria bacterium</name>
    <dbReference type="NCBI Taxonomy" id="2099670"/>
    <lineage>
        <taxon>Bacteria</taxon>
        <taxon>Candidatus Dojkabacteria</taxon>
    </lineage>
</organism>
<dbReference type="Proteomes" id="UP000564033">
    <property type="component" value="Unassembled WGS sequence"/>
</dbReference>
<evidence type="ECO:0000313" key="3">
    <source>
        <dbReference type="Proteomes" id="UP000564033"/>
    </source>
</evidence>
<gene>
    <name evidence="2" type="ORF">GX888_01395</name>
</gene>
<feature type="compositionally biased region" description="Basic and acidic residues" evidence="1">
    <location>
        <begin position="26"/>
        <end position="37"/>
    </location>
</feature>
<accession>A0A847VD23</accession>
<sequence>MEDNFNPYGSQQEMNPPPNTFGDPVQRPEVESRDNEIQNERVKNLIKTEFPLVGIEFIDSKGVNGLHIGYLAEGKELLSQSSQEKISEFLYNSPFSYLDSKSAQFVRGIFSPQEPIDGGLVVSKLGISIPISFYPENRKDISDPEQYKTISLLEFDDETLEIFSDALNLLNKINKEEADAKVDPIDRIEKAFGSSKQRTY</sequence>
<feature type="region of interest" description="Disordered" evidence="1">
    <location>
        <begin position="1"/>
        <end position="37"/>
    </location>
</feature>
<reference evidence="2 3" key="1">
    <citation type="journal article" date="2020" name="Biotechnol. Biofuels">
        <title>New insights from the biogas microbiome by comprehensive genome-resolved metagenomics of nearly 1600 species originating from multiple anaerobic digesters.</title>
        <authorList>
            <person name="Campanaro S."/>
            <person name="Treu L."/>
            <person name="Rodriguez-R L.M."/>
            <person name="Kovalovszki A."/>
            <person name="Ziels R.M."/>
            <person name="Maus I."/>
            <person name="Zhu X."/>
            <person name="Kougias P.G."/>
            <person name="Basile A."/>
            <person name="Luo G."/>
            <person name="Schluter A."/>
            <person name="Konstantinidis K.T."/>
            <person name="Angelidaki I."/>
        </authorList>
    </citation>
    <scope>NUCLEOTIDE SEQUENCE [LARGE SCALE GENOMIC DNA]</scope>
    <source>
        <strain evidence="2">AS19jrsBPTG_9</strain>
    </source>
</reference>
<evidence type="ECO:0000256" key="1">
    <source>
        <dbReference type="SAM" id="MobiDB-lite"/>
    </source>
</evidence>
<dbReference type="AlphaFoldDB" id="A0A847VD23"/>
<comment type="caution">
    <text evidence="2">The sequence shown here is derived from an EMBL/GenBank/DDBJ whole genome shotgun (WGS) entry which is preliminary data.</text>
</comment>
<proteinExistence type="predicted"/>
<dbReference type="EMBL" id="JAAZIL010000037">
    <property type="protein sequence ID" value="NLZ24389.1"/>
    <property type="molecule type" value="Genomic_DNA"/>
</dbReference>
<name>A0A847VD23_9BACT</name>
<protein>
    <submittedName>
        <fullName evidence="2">Uncharacterized protein</fullName>
    </submittedName>
</protein>
<evidence type="ECO:0000313" key="2">
    <source>
        <dbReference type="EMBL" id="NLZ24389.1"/>
    </source>
</evidence>